<dbReference type="AlphaFoldDB" id="A0A327K4R2"/>
<name>A0A327K4R2_9BRAD</name>
<comment type="caution">
    <text evidence="2">The sequence shown here is derived from an EMBL/GenBank/DDBJ whole genome shotgun (WGS) entry which is preliminary data.</text>
</comment>
<evidence type="ECO:0000313" key="3">
    <source>
        <dbReference type="Proteomes" id="UP000438991"/>
    </source>
</evidence>
<proteinExistence type="predicted"/>
<evidence type="ECO:0000256" key="1">
    <source>
        <dbReference type="SAM" id="Coils"/>
    </source>
</evidence>
<gene>
    <name evidence="2" type="ORF">GJ689_17610</name>
</gene>
<keyword evidence="1" id="KW-0175">Coiled coil</keyword>
<feature type="coiled-coil region" evidence="1">
    <location>
        <begin position="9"/>
        <end position="43"/>
    </location>
</feature>
<evidence type="ECO:0000313" key="2">
    <source>
        <dbReference type="EMBL" id="MTW18024.1"/>
    </source>
</evidence>
<sequence length="101" mass="10644">MGRADSAAVEAASTRLARALAALEEAVERRRELERGRGALADQVHTIGLDRARLADALDREAARAERLDTVNREVADRLDQAIATVRTVLAGAAETPGGAG</sequence>
<organism evidence="2 3">
    <name type="scientific">Rhodoplanes serenus</name>
    <dbReference type="NCBI Taxonomy" id="200615"/>
    <lineage>
        <taxon>Bacteria</taxon>
        <taxon>Pseudomonadati</taxon>
        <taxon>Pseudomonadota</taxon>
        <taxon>Alphaproteobacteria</taxon>
        <taxon>Hyphomicrobiales</taxon>
        <taxon>Nitrobacteraceae</taxon>
        <taxon>Rhodoplanes</taxon>
    </lineage>
</organism>
<protein>
    <submittedName>
        <fullName evidence="2">DUF4164 family protein</fullName>
    </submittedName>
</protein>
<dbReference type="EMBL" id="WNKV01000014">
    <property type="protein sequence ID" value="MTW18024.1"/>
    <property type="molecule type" value="Genomic_DNA"/>
</dbReference>
<accession>A0A327K4R2</accession>
<reference evidence="2 3" key="1">
    <citation type="submission" date="2019-11" db="EMBL/GenBank/DDBJ databases">
        <title>Whole-genome sequence of Rhodoplanes serenus DSM 18633, type strain.</title>
        <authorList>
            <person name="Kyndt J.A."/>
            <person name="Meyer T.E."/>
        </authorList>
    </citation>
    <scope>NUCLEOTIDE SEQUENCE [LARGE SCALE GENOMIC DNA]</scope>
    <source>
        <strain evidence="2 3">DSM 18633</strain>
    </source>
</reference>
<dbReference type="Proteomes" id="UP000438991">
    <property type="component" value="Unassembled WGS sequence"/>
</dbReference>
<dbReference type="Pfam" id="PF13747">
    <property type="entry name" value="DUF4164"/>
    <property type="match status" value="1"/>
</dbReference>
<dbReference type="InterPro" id="IPR025310">
    <property type="entry name" value="DUF4164"/>
</dbReference>